<dbReference type="Pfam" id="PF00196">
    <property type="entry name" value="GerE"/>
    <property type="match status" value="1"/>
</dbReference>
<dbReference type="PROSITE" id="PS50043">
    <property type="entry name" value="HTH_LUXR_2"/>
    <property type="match status" value="1"/>
</dbReference>
<dbReference type="PANTHER" id="PTHR43214:SF43">
    <property type="entry name" value="TWO-COMPONENT RESPONSE REGULATOR"/>
    <property type="match status" value="1"/>
</dbReference>
<dbReference type="InterPro" id="IPR016032">
    <property type="entry name" value="Sig_transdc_resp-reg_C-effctor"/>
</dbReference>
<sequence>MRALRIILVDDHPIVRAGFRQLLDMQSGWGVVELGSAAELAAYLRGGEVDVLVLDLSLADADGLVLIRQVLAAKPTLPIIVLSMHDSGLYVQDALAAGAMGYVTKRSGPDEIVDAVNAVAADQQYLSQDIRAYAQNPAAGNLHAPELTAREAQVWLLLARGHTVARVARTMDVSPKTVYAHRSSIYTKLGVSSDHELRQLALKRGVI</sequence>
<dbReference type="PROSITE" id="PS50110">
    <property type="entry name" value="RESPONSE_REGULATORY"/>
    <property type="match status" value="1"/>
</dbReference>
<accession>A0ABQ3BT27</accession>
<dbReference type="EMBL" id="BMXY01000001">
    <property type="protein sequence ID" value="GGZ55864.1"/>
    <property type="molecule type" value="Genomic_DNA"/>
</dbReference>
<keyword evidence="2 6" id="KW-0238">DNA-binding</keyword>
<evidence type="ECO:0000259" key="4">
    <source>
        <dbReference type="PROSITE" id="PS50043"/>
    </source>
</evidence>
<dbReference type="GO" id="GO:0003677">
    <property type="term" value="F:DNA binding"/>
    <property type="evidence" value="ECO:0007669"/>
    <property type="project" value="UniProtKB-KW"/>
</dbReference>
<feature type="domain" description="Response regulatory" evidence="5">
    <location>
        <begin position="5"/>
        <end position="120"/>
    </location>
</feature>
<keyword evidence="1 3" id="KW-0597">Phosphoprotein</keyword>
<proteinExistence type="predicted"/>
<dbReference type="InterPro" id="IPR000792">
    <property type="entry name" value="Tscrpt_reg_LuxR_C"/>
</dbReference>
<evidence type="ECO:0000256" key="1">
    <source>
        <dbReference type="ARBA" id="ARBA00022553"/>
    </source>
</evidence>
<dbReference type="InterPro" id="IPR011006">
    <property type="entry name" value="CheY-like_superfamily"/>
</dbReference>
<dbReference type="SMART" id="SM00421">
    <property type="entry name" value="HTH_LUXR"/>
    <property type="match status" value="1"/>
</dbReference>
<evidence type="ECO:0000313" key="7">
    <source>
        <dbReference type="Proteomes" id="UP000643403"/>
    </source>
</evidence>
<keyword evidence="7" id="KW-1185">Reference proteome</keyword>
<comment type="caution">
    <text evidence="6">The sequence shown here is derived from an EMBL/GenBank/DDBJ whole genome shotgun (WGS) entry which is preliminary data.</text>
</comment>
<reference evidence="7" key="1">
    <citation type="journal article" date="2019" name="Int. J. Syst. Evol. Microbiol.">
        <title>The Global Catalogue of Microorganisms (GCM) 10K type strain sequencing project: providing services to taxonomists for standard genome sequencing and annotation.</title>
        <authorList>
            <consortium name="The Broad Institute Genomics Platform"/>
            <consortium name="The Broad Institute Genome Sequencing Center for Infectious Disease"/>
            <person name="Wu L."/>
            <person name="Ma J."/>
        </authorList>
    </citation>
    <scope>NUCLEOTIDE SEQUENCE [LARGE SCALE GENOMIC DNA]</scope>
    <source>
        <strain evidence="7">KCTC 22558</strain>
    </source>
</reference>
<dbReference type="SMART" id="SM00448">
    <property type="entry name" value="REC"/>
    <property type="match status" value="1"/>
</dbReference>
<dbReference type="Pfam" id="PF00072">
    <property type="entry name" value="Response_reg"/>
    <property type="match status" value="1"/>
</dbReference>
<dbReference type="Gene3D" id="3.40.50.2300">
    <property type="match status" value="1"/>
</dbReference>
<dbReference type="PRINTS" id="PR00038">
    <property type="entry name" value="HTHLUXR"/>
</dbReference>
<organism evidence="6 7">
    <name type="scientific">Cognatilysobacter xinjiangensis</name>
    <dbReference type="NCBI Taxonomy" id="546892"/>
    <lineage>
        <taxon>Bacteria</taxon>
        <taxon>Pseudomonadati</taxon>
        <taxon>Pseudomonadota</taxon>
        <taxon>Gammaproteobacteria</taxon>
        <taxon>Lysobacterales</taxon>
        <taxon>Lysobacteraceae</taxon>
        <taxon>Cognatilysobacter</taxon>
    </lineage>
</organism>
<dbReference type="PANTHER" id="PTHR43214">
    <property type="entry name" value="TWO-COMPONENT RESPONSE REGULATOR"/>
    <property type="match status" value="1"/>
</dbReference>
<protein>
    <submittedName>
        <fullName evidence="6">DNA-binding response regulator</fullName>
    </submittedName>
</protein>
<dbReference type="InterPro" id="IPR039420">
    <property type="entry name" value="WalR-like"/>
</dbReference>
<dbReference type="SUPFAM" id="SSF52172">
    <property type="entry name" value="CheY-like"/>
    <property type="match status" value="1"/>
</dbReference>
<dbReference type="CDD" id="cd17535">
    <property type="entry name" value="REC_NarL-like"/>
    <property type="match status" value="1"/>
</dbReference>
<evidence type="ECO:0000313" key="6">
    <source>
        <dbReference type="EMBL" id="GGZ55864.1"/>
    </source>
</evidence>
<name>A0ABQ3BT27_9GAMM</name>
<feature type="domain" description="HTH luxR-type" evidence="4">
    <location>
        <begin position="140"/>
        <end position="205"/>
    </location>
</feature>
<evidence type="ECO:0000256" key="2">
    <source>
        <dbReference type="ARBA" id="ARBA00023125"/>
    </source>
</evidence>
<dbReference type="InterPro" id="IPR001789">
    <property type="entry name" value="Sig_transdc_resp-reg_receiver"/>
</dbReference>
<dbReference type="RefSeq" id="WP_189446940.1">
    <property type="nucleotide sequence ID" value="NZ_BMXY01000001.1"/>
</dbReference>
<evidence type="ECO:0000259" key="5">
    <source>
        <dbReference type="PROSITE" id="PS50110"/>
    </source>
</evidence>
<dbReference type="CDD" id="cd06170">
    <property type="entry name" value="LuxR_C_like"/>
    <property type="match status" value="1"/>
</dbReference>
<dbReference type="PROSITE" id="PS00622">
    <property type="entry name" value="HTH_LUXR_1"/>
    <property type="match status" value="1"/>
</dbReference>
<dbReference type="SUPFAM" id="SSF46894">
    <property type="entry name" value="C-terminal effector domain of the bipartite response regulators"/>
    <property type="match status" value="1"/>
</dbReference>
<gene>
    <name evidence="6" type="ORF">GCM10008101_06590</name>
</gene>
<dbReference type="InterPro" id="IPR058245">
    <property type="entry name" value="NreC/VraR/RcsB-like_REC"/>
</dbReference>
<dbReference type="Proteomes" id="UP000643403">
    <property type="component" value="Unassembled WGS sequence"/>
</dbReference>
<feature type="modified residue" description="4-aspartylphosphate" evidence="3">
    <location>
        <position position="55"/>
    </location>
</feature>
<evidence type="ECO:0000256" key="3">
    <source>
        <dbReference type="PROSITE-ProRule" id="PRU00169"/>
    </source>
</evidence>